<organism evidence="2 3">
    <name type="scientific">Gymnopus androsaceus JB14</name>
    <dbReference type="NCBI Taxonomy" id="1447944"/>
    <lineage>
        <taxon>Eukaryota</taxon>
        <taxon>Fungi</taxon>
        <taxon>Dikarya</taxon>
        <taxon>Basidiomycota</taxon>
        <taxon>Agaricomycotina</taxon>
        <taxon>Agaricomycetes</taxon>
        <taxon>Agaricomycetidae</taxon>
        <taxon>Agaricales</taxon>
        <taxon>Marasmiineae</taxon>
        <taxon>Omphalotaceae</taxon>
        <taxon>Gymnopus</taxon>
    </lineage>
</organism>
<gene>
    <name evidence="2" type="ORF">BT96DRAFT_469638</name>
</gene>
<evidence type="ECO:0000313" key="3">
    <source>
        <dbReference type="Proteomes" id="UP000799118"/>
    </source>
</evidence>
<protein>
    <submittedName>
        <fullName evidence="2">Uncharacterized protein</fullName>
    </submittedName>
</protein>
<evidence type="ECO:0000256" key="1">
    <source>
        <dbReference type="SAM" id="Phobius"/>
    </source>
</evidence>
<sequence>MPELYDQKVTIIWLHYISLMTSIFIAILSAFNGALSLYMNPLAGLLTIIFHVPLIILAHKRPEWKGMVSAEAAAFAYLLSLTWLVCLIMMVLVAWSSRVQLMGTSLEFGLLGDLAIRSTWARRAEWDDEKNETIQ</sequence>
<dbReference type="Proteomes" id="UP000799118">
    <property type="component" value="Unassembled WGS sequence"/>
</dbReference>
<keyword evidence="3" id="KW-1185">Reference proteome</keyword>
<accession>A0A6A4IPB5</accession>
<feature type="transmembrane region" description="Helical" evidence="1">
    <location>
        <begin position="12"/>
        <end position="31"/>
    </location>
</feature>
<evidence type="ECO:0000313" key="2">
    <source>
        <dbReference type="EMBL" id="KAE9410134.1"/>
    </source>
</evidence>
<proteinExistence type="predicted"/>
<name>A0A6A4IPB5_9AGAR</name>
<dbReference type="OrthoDB" id="3196762at2759"/>
<feature type="transmembrane region" description="Helical" evidence="1">
    <location>
        <begin position="37"/>
        <end position="58"/>
    </location>
</feature>
<keyword evidence="1" id="KW-0472">Membrane</keyword>
<feature type="transmembrane region" description="Helical" evidence="1">
    <location>
        <begin position="70"/>
        <end position="95"/>
    </location>
</feature>
<dbReference type="EMBL" id="ML769386">
    <property type="protein sequence ID" value="KAE9410134.1"/>
    <property type="molecule type" value="Genomic_DNA"/>
</dbReference>
<dbReference type="AlphaFoldDB" id="A0A6A4IPB5"/>
<reference evidence="2" key="1">
    <citation type="journal article" date="2019" name="Environ. Microbiol.">
        <title>Fungal ecological strategies reflected in gene transcription - a case study of two litter decomposers.</title>
        <authorList>
            <person name="Barbi F."/>
            <person name="Kohler A."/>
            <person name="Barry K."/>
            <person name="Baskaran P."/>
            <person name="Daum C."/>
            <person name="Fauchery L."/>
            <person name="Ihrmark K."/>
            <person name="Kuo A."/>
            <person name="LaButti K."/>
            <person name="Lipzen A."/>
            <person name="Morin E."/>
            <person name="Grigoriev I.V."/>
            <person name="Henrissat B."/>
            <person name="Lindahl B."/>
            <person name="Martin F."/>
        </authorList>
    </citation>
    <scope>NUCLEOTIDE SEQUENCE</scope>
    <source>
        <strain evidence="2">JB14</strain>
    </source>
</reference>
<keyword evidence="1" id="KW-1133">Transmembrane helix</keyword>
<keyword evidence="1" id="KW-0812">Transmembrane</keyword>